<reference evidence="2 3" key="1">
    <citation type="submission" date="2017-11" db="EMBL/GenBank/DDBJ databases">
        <title>Draft Genome Sequence of Sporolactobacillus inulinus NBRC 111894 Isolated from Koso, a Japanese Sugar-Vegetable Fermented Beverage.</title>
        <authorList>
            <person name="Chiou T.Y."/>
            <person name="Oshima K."/>
            <person name="Suda W."/>
            <person name="Hattori M."/>
            <person name="Takahashi T."/>
        </authorList>
    </citation>
    <scope>NUCLEOTIDE SEQUENCE [LARGE SCALE GENOMIC DNA]</scope>
    <source>
        <strain evidence="2 3">NBRC111894</strain>
    </source>
</reference>
<keyword evidence="1" id="KW-0472">Membrane</keyword>
<dbReference type="EMBL" id="BEXB01000002">
    <property type="protein sequence ID" value="GAY74812.1"/>
    <property type="molecule type" value="Genomic_DNA"/>
</dbReference>
<organism evidence="2 3">
    <name type="scientific">Sporolactobacillus inulinus</name>
    <dbReference type="NCBI Taxonomy" id="2078"/>
    <lineage>
        <taxon>Bacteria</taxon>
        <taxon>Bacillati</taxon>
        <taxon>Bacillota</taxon>
        <taxon>Bacilli</taxon>
        <taxon>Bacillales</taxon>
        <taxon>Sporolactobacillaceae</taxon>
        <taxon>Sporolactobacillus</taxon>
    </lineage>
</organism>
<name>A0A4Y1Z6Z3_9BACL</name>
<evidence type="ECO:0000313" key="3">
    <source>
        <dbReference type="Proteomes" id="UP000319716"/>
    </source>
</evidence>
<keyword evidence="1" id="KW-1133">Transmembrane helix</keyword>
<evidence type="ECO:0000256" key="1">
    <source>
        <dbReference type="SAM" id="Phobius"/>
    </source>
</evidence>
<feature type="transmembrane region" description="Helical" evidence="1">
    <location>
        <begin position="16"/>
        <end position="35"/>
    </location>
</feature>
<dbReference type="AlphaFoldDB" id="A0A4Y1Z6Z3"/>
<gene>
    <name evidence="2" type="ORF">NBRC111894_366</name>
</gene>
<keyword evidence="1" id="KW-0812">Transmembrane</keyword>
<evidence type="ECO:0000313" key="2">
    <source>
        <dbReference type="EMBL" id="GAY74812.1"/>
    </source>
</evidence>
<protein>
    <submittedName>
        <fullName evidence="2">Uncharacterized protein</fullName>
    </submittedName>
</protein>
<proteinExistence type="predicted"/>
<sequence>MIIAIRFTGRYITQQFMHCGFPFFSLVSILILINIPE</sequence>
<comment type="caution">
    <text evidence="2">The sequence shown here is derived from an EMBL/GenBank/DDBJ whole genome shotgun (WGS) entry which is preliminary data.</text>
</comment>
<accession>A0A4Y1Z6Z3</accession>
<dbReference type="Proteomes" id="UP000319716">
    <property type="component" value="Unassembled WGS sequence"/>
</dbReference>